<dbReference type="Proteomes" id="UP000259026">
    <property type="component" value="Segment"/>
</dbReference>
<evidence type="ECO:0000313" key="3">
    <source>
        <dbReference type="EMBL" id="AXQ69001.1"/>
    </source>
</evidence>
<reference evidence="2" key="2">
    <citation type="submission" date="2018-07" db="EMBL/GenBank/DDBJ databases">
        <authorList>
            <person name="Quirk P.G."/>
            <person name="Krulwich T.A."/>
        </authorList>
    </citation>
    <scope>NUCLEOTIDE SEQUENCE</scope>
</reference>
<reference evidence="2 4" key="3">
    <citation type="submission" date="2018-09" db="EMBL/GenBank/DDBJ databases">
        <title>Giant CbK-like Caulobacter bacteriophages have genetically divergent genomes.</title>
        <authorList>
            <person name="Wilson K."/>
            <person name="Ely B."/>
        </authorList>
    </citation>
    <scope>NUCLEOTIDE SEQUENCE [LARGE SCALE GENOMIC DNA]</scope>
</reference>
<proteinExistence type="predicted"/>
<evidence type="ECO:0000256" key="1">
    <source>
        <dbReference type="SAM" id="MobiDB-lite"/>
    </source>
</evidence>
<keyword evidence="4" id="KW-1185">Reference proteome</keyword>
<gene>
    <name evidence="2" type="ORF">CcrPW_gp012</name>
    <name evidence="3" type="ORF">CcrPW_gp462</name>
</gene>
<evidence type="ECO:0000313" key="2">
    <source>
        <dbReference type="EMBL" id="AXQ68551.1"/>
    </source>
</evidence>
<sequence>MAQTFPHVLASQHFPGRGATAPGSVVLRDLGPTAPHRYVTHFRNEEDPAKPYHVMGHYFAEDEEADAQADFRKRCARGY</sequence>
<accession>A0A385E9K5</accession>
<reference evidence="4" key="1">
    <citation type="submission" date="2018-07" db="EMBL/GenBank/DDBJ databases">
        <title>Giant CbK-like Caulobacter bacteriophages have genetically divergent genomes.</title>
        <authorList>
            <person name="Wilson K.M."/>
            <person name="Ely B."/>
        </authorList>
    </citation>
    <scope>NUCLEOTIDE SEQUENCE [LARGE SCALE GENOMIC DNA]</scope>
</reference>
<dbReference type="EMBL" id="MH588545">
    <property type="protein sequence ID" value="AXQ69001.1"/>
    <property type="molecule type" value="Genomic_DNA"/>
</dbReference>
<name>A0A385E9K5_9CAUD</name>
<organism evidence="2 4">
    <name type="scientific">Caulobacter phage CcrPW</name>
    <dbReference type="NCBI Taxonomy" id="2283271"/>
    <lineage>
        <taxon>Viruses</taxon>
        <taxon>Duplodnaviria</taxon>
        <taxon>Heunggongvirae</taxon>
        <taxon>Uroviricota</taxon>
        <taxon>Caudoviricetes</taxon>
        <taxon>Jeanschmidtviridae</taxon>
        <taxon>Colossusvirus</taxon>
        <taxon>Colossusvirus PW</taxon>
    </lineage>
</organism>
<feature type="region of interest" description="Disordered" evidence="1">
    <location>
        <begin position="1"/>
        <end position="23"/>
    </location>
</feature>
<evidence type="ECO:0000313" key="4">
    <source>
        <dbReference type="Proteomes" id="UP000259026"/>
    </source>
</evidence>
<dbReference type="EMBL" id="MH588545">
    <property type="protein sequence ID" value="AXQ68551.1"/>
    <property type="molecule type" value="Genomic_DNA"/>
</dbReference>
<protein>
    <submittedName>
        <fullName evidence="2">Uncharacterized protein</fullName>
    </submittedName>
</protein>